<gene>
    <name evidence="1" type="ORF">RRG08_021427</name>
</gene>
<sequence>MVDTARCMYFCWDLEYNPRLAIPNHGHTHLEKEIPLETTEFQQRNLYSVKTVRSVEYSRTEILSFLINKINSMNQEEKVLQERATDNFSVWVERKRRRGRGRQSSRCVVTPGLEVLNPIANSVRAGGVETQGIERRGLATCHHLLLGWEKHWGNRATRWGVGG</sequence>
<dbReference type="Proteomes" id="UP001283361">
    <property type="component" value="Unassembled WGS sequence"/>
</dbReference>
<comment type="caution">
    <text evidence="1">The sequence shown here is derived from an EMBL/GenBank/DDBJ whole genome shotgun (WGS) entry which is preliminary data.</text>
</comment>
<evidence type="ECO:0000313" key="1">
    <source>
        <dbReference type="EMBL" id="KAK3781781.1"/>
    </source>
</evidence>
<accession>A0AAE1A7A2</accession>
<reference evidence="1" key="1">
    <citation type="journal article" date="2023" name="G3 (Bethesda)">
        <title>A reference genome for the long-term kleptoplast-retaining sea slug Elysia crispata morphotype clarki.</title>
        <authorList>
            <person name="Eastman K.E."/>
            <person name="Pendleton A.L."/>
            <person name="Shaikh M.A."/>
            <person name="Suttiyut T."/>
            <person name="Ogas R."/>
            <person name="Tomko P."/>
            <person name="Gavelis G."/>
            <person name="Widhalm J.R."/>
            <person name="Wisecaver J.H."/>
        </authorList>
    </citation>
    <scope>NUCLEOTIDE SEQUENCE</scope>
    <source>
        <strain evidence="1">ECLA1</strain>
    </source>
</reference>
<evidence type="ECO:0000313" key="2">
    <source>
        <dbReference type="Proteomes" id="UP001283361"/>
    </source>
</evidence>
<name>A0AAE1A7A2_9GAST</name>
<dbReference type="AlphaFoldDB" id="A0AAE1A7A2"/>
<keyword evidence="2" id="KW-1185">Reference proteome</keyword>
<organism evidence="1 2">
    <name type="scientific">Elysia crispata</name>
    <name type="common">lettuce slug</name>
    <dbReference type="NCBI Taxonomy" id="231223"/>
    <lineage>
        <taxon>Eukaryota</taxon>
        <taxon>Metazoa</taxon>
        <taxon>Spiralia</taxon>
        <taxon>Lophotrochozoa</taxon>
        <taxon>Mollusca</taxon>
        <taxon>Gastropoda</taxon>
        <taxon>Heterobranchia</taxon>
        <taxon>Euthyneura</taxon>
        <taxon>Panpulmonata</taxon>
        <taxon>Sacoglossa</taxon>
        <taxon>Placobranchoidea</taxon>
        <taxon>Plakobranchidae</taxon>
        <taxon>Elysia</taxon>
    </lineage>
</organism>
<proteinExistence type="predicted"/>
<dbReference type="EMBL" id="JAWDGP010002600">
    <property type="protein sequence ID" value="KAK3781781.1"/>
    <property type="molecule type" value="Genomic_DNA"/>
</dbReference>
<protein>
    <submittedName>
        <fullName evidence="1">Uncharacterized protein</fullName>
    </submittedName>
</protein>